<proteinExistence type="predicted"/>
<reference evidence="1 2" key="1">
    <citation type="journal article" date="2021" name="MBio">
        <title>A New Model Trypanosomatid, Novymonas esmeraldas: Genomic Perception of Its 'Candidatus Pandoraea novymonadis' Endosymbiont.</title>
        <authorList>
            <person name="Zakharova A."/>
            <person name="Saura A."/>
            <person name="Butenko A."/>
            <person name="Podesvova L."/>
            <person name="Warmusova S."/>
            <person name="Kostygov A.Y."/>
            <person name="Nenarokova A."/>
            <person name="Lukes J."/>
            <person name="Opperdoes F.R."/>
            <person name="Yurchenko V."/>
        </authorList>
    </citation>
    <scope>NUCLEOTIDE SEQUENCE [LARGE SCALE GENOMIC DNA]</scope>
    <source>
        <strain evidence="1 2">E262AT.01</strain>
    </source>
</reference>
<dbReference type="Proteomes" id="UP001430356">
    <property type="component" value="Unassembled WGS sequence"/>
</dbReference>
<organism evidence="1 2">
    <name type="scientific">Novymonas esmeraldas</name>
    <dbReference type="NCBI Taxonomy" id="1808958"/>
    <lineage>
        <taxon>Eukaryota</taxon>
        <taxon>Discoba</taxon>
        <taxon>Euglenozoa</taxon>
        <taxon>Kinetoplastea</taxon>
        <taxon>Metakinetoplastina</taxon>
        <taxon>Trypanosomatida</taxon>
        <taxon>Trypanosomatidae</taxon>
        <taxon>Novymonas</taxon>
    </lineage>
</organism>
<sequence>MALSGLLRRASSSCCFAAPLLTGARLYRVGLSRPSSVAALALSGSTALTSSSVVPATVASAVRESRHGYARSRNPHDSHTEELGNTFFDVQDVDADRLTHFYWDSSDDADAPYDVSWLVNGAGEGEAGDEWAGESLAFVDARDQPLLDDEYLR</sequence>
<evidence type="ECO:0000313" key="1">
    <source>
        <dbReference type="EMBL" id="KAK7200629.1"/>
    </source>
</evidence>
<keyword evidence="2" id="KW-1185">Reference proteome</keyword>
<evidence type="ECO:0000313" key="2">
    <source>
        <dbReference type="Proteomes" id="UP001430356"/>
    </source>
</evidence>
<protein>
    <submittedName>
        <fullName evidence="1">Uncharacterized protein</fullName>
    </submittedName>
</protein>
<dbReference type="EMBL" id="JAECZO010000007">
    <property type="protein sequence ID" value="KAK7200629.1"/>
    <property type="molecule type" value="Genomic_DNA"/>
</dbReference>
<comment type="caution">
    <text evidence="1">The sequence shown here is derived from an EMBL/GenBank/DDBJ whole genome shotgun (WGS) entry which is preliminary data.</text>
</comment>
<name>A0AAW0F4P3_9TRYP</name>
<accession>A0AAW0F4P3</accession>
<gene>
    <name evidence="1" type="ORF">NESM_000119100</name>
</gene>
<dbReference type="AlphaFoldDB" id="A0AAW0F4P3"/>